<dbReference type="Proteomes" id="UP001219525">
    <property type="component" value="Unassembled WGS sequence"/>
</dbReference>
<feature type="region of interest" description="Disordered" evidence="1">
    <location>
        <begin position="98"/>
        <end position="121"/>
    </location>
</feature>
<feature type="compositionally biased region" description="Basic residues" evidence="1">
    <location>
        <begin position="275"/>
        <end position="309"/>
    </location>
</feature>
<dbReference type="InterPro" id="IPR011650">
    <property type="entry name" value="Peptidase_M20_dimer"/>
</dbReference>
<feature type="compositionally biased region" description="Basic and acidic residues" evidence="1">
    <location>
        <begin position="318"/>
        <end position="336"/>
    </location>
</feature>
<sequence length="464" mass="50361">MFKPSRLITLKDSIILYILLPVVRNYVLVDNTHPAPLPIGGARALDAASDEDHPEDVPAAERIELADDGAAGASLRCNPRTKEVDALLWPMRPDGGRTAAWRTGDARGRQRAHARRSSRAGARLLSGTGAHAYPCMLAPAPAPAPAHAQQPPAHRDPHAVHAGAGMRTRTVPAHKALASALADLALQVVLETDTETERLKTAAHALTVMTQAVNVIGGGVKSNVLPEQAAAVVNYRIVPDSSVNATTATARARPGRPRIQPRSGQTHAHGSARQGTRRTARTGPRARRRWAPMRRMCPRARRTARRRAWRTTGAATDVRTDDTDAAERARRQRADGVRIGGQRAADSARTQAMDDGRRARAATDVRTYDTDAAERARGQRADSVRIGGQRAVDSTRTQAMDNARTARARALRTGGPRVRRTGRAQLSQCILLITQYLRLQCSNYHKGARAISQICATFRSFENR</sequence>
<evidence type="ECO:0000313" key="3">
    <source>
        <dbReference type="EMBL" id="KAJ7220214.1"/>
    </source>
</evidence>
<comment type="caution">
    <text evidence="3">The sequence shown here is derived from an EMBL/GenBank/DDBJ whole genome shotgun (WGS) entry which is preliminary data.</text>
</comment>
<keyword evidence="4" id="KW-1185">Reference proteome</keyword>
<dbReference type="Gene3D" id="3.30.70.360">
    <property type="match status" value="1"/>
</dbReference>
<evidence type="ECO:0000256" key="1">
    <source>
        <dbReference type="SAM" id="MobiDB-lite"/>
    </source>
</evidence>
<protein>
    <recommendedName>
        <fullName evidence="2">Peptidase M20 dimerisation domain-containing protein</fullName>
    </recommendedName>
</protein>
<name>A0AAD6VRV5_9AGAR</name>
<evidence type="ECO:0000313" key="4">
    <source>
        <dbReference type="Proteomes" id="UP001219525"/>
    </source>
</evidence>
<organism evidence="3 4">
    <name type="scientific">Mycena pura</name>
    <dbReference type="NCBI Taxonomy" id="153505"/>
    <lineage>
        <taxon>Eukaryota</taxon>
        <taxon>Fungi</taxon>
        <taxon>Dikarya</taxon>
        <taxon>Basidiomycota</taxon>
        <taxon>Agaricomycotina</taxon>
        <taxon>Agaricomycetes</taxon>
        <taxon>Agaricomycetidae</taxon>
        <taxon>Agaricales</taxon>
        <taxon>Marasmiineae</taxon>
        <taxon>Mycenaceae</taxon>
        <taxon>Mycena</taxon>
    </lineage>
</organism>
<feature type="domain" description="Peptidase M20 dimerisation" evidence="2">
    <location>
        <begin position="159"/>
        <end position="249"/>
    </location>
</feature>
<feature type="region of interest" description="Disordered" evidence="1">
    <location>
        <begin position="245"/>
        <end position="400"/>
    </location>
</feature>
<reference evidence="3" key="1">
    <citation type="submission" date="2023-03" db="EMBL/GenBank/DDBJ databases">
        <title>Massive genome expansion in bonnet fungi (Mycena s.s.) driven by repeated elements and novel gene families across ecological guilds.</title>
        <authorList>
            <consortium name="Lawrence Berkeley National Laboratory"/>
            <person name="Harder C.B."/>
            <person name="Miyauchi S."/>
            <person name="Viragh M."/>
            <person name="Kuo A."/>
            <person name="Thoen E."/>
            <person name="Andreopoulos B."/>
            <person name="Lu D."/>
            <person name="Skrede I."/>
            <person name="Drula E."/>
            <person name="Henrissat B."/>
            <person name="Morin E."/>
            <person name="Kohler A."/>
            <person name="Barry K."/>
            <person name="LaButti K."/>
            <person name="Morin E."/>
            <person name="Salamov A."/>
            <person name="Lipzen A."/>
            <person name="Mereny Z."/>
            <person name="Hegedus B."/>
            <person name="Baldrian P."/>
            <person name="Stursova M."/>
            <person name="Weitz H."/>
            <person name="Taylor A."/>
            <person name="Grigoriev I.V."/>
            <person name="Nagy L.G."/>
            <person name="Martin F."/>
            <person name="Kauserud H."/>
        </authorList>
    </citation>
    <scope>NUCLEOTIDE SEQUENCE</scope>
    <source>
        <strain evidence="3">9144</strain>
    </source>
</reference>
<proteinExistence type="predicted"/>
<dbReference type="Pfam" id="PF07687">
    <property type="entry name" value="M20_dimer"/>
    <property type="match status" value="1"/>
</dbReference>
<gene>
    <name evidence="3" type="ORF">GGX14DRAFT_389582</name>
</gene>
<feature type="compositionally biased region" description="Basic residues" evidence="1">
    <location>
        <begin position="109"/>
        <end position="118"/>
    </location>
</feature>
<dbReference type="EMBL" id="JARJCW010000010">
    <property type="protein sequence ID" value="KAJ7220214.1"/>
    <property type="molecule type" value="Genomic_DNA"/>
</dbReference>
<feature type="compositionally biased region" description="Basic and acidic residues" evidence="1">
    <location>
        <begin position="352"/>
        <end position="383"/>
    </location>
</feature>
<accession>A0AAD6VRV5</accession>
<dbReference type="AlphaFoldDB" id="A0AAD6VRV5"/>
<evidence type="ECO:0000259" key="2">
    <source>
        <dbReference type="Pfam" id="PF07687"/>
    </source>
</evidence>